<dbReference type="Pfam" id="PF01124">
    <property type="entry name" value="MAPEG"/>
    <property type="match status" value="1"/>
</dbReference>
<dbReference type="Gene3D" id="1.20.120.550">
    <property type="entry name" value="Membrane associated eicosanoid/glutathione metabolism-like domain"/>
    <property type="match status" value="1"/>
</dbReference>
<dbReference type="Ensembl" id="ENSPMET00000011387.1">
    <property type="protein sequence ID" value="ENSPMEP00000022961.1"/>
    <property type="gene ID" value="ENSPMEG00000004275.1"/>
</dbReference>
<feature type="transmembrane region" description="Helical" evidence="7">
    <location>
        <begin position="32"/>
        <end position="59"/>
    </location>
</feature>
<dbReference type="Proteomes" id="UP000261480">
    <property type="component" value="Unplaced"/>
</dbReference>
<evidence type="ECO:0000256" key="7">
    <source>
        <dbReference type="SAM" id="Phobius"/>
    </source>
</evidence>
<keyword evidence="6 7" id="KW-0472">Membrane</keyword>
<evidence type="ECO:0000313" key="8">
    <source>
        <dbReference type="Ensembl" id="ENSPMEP00000022961.1"/>
    </source>
</evidence>
<dbReference type="PANTHER" id="PTHR10250">
    <property type="entry name" value="MICROSOMAL GLUTATHIONE S-TRANSFERASE"/>
    <property type="match status" value="1"/>
</dbReference>
<evidence type="ECO:0000313" key="9">
    <source>
        <dbReference type="Proteomes" id="UP000261480"/>
    </source>
</evidence>
<dbReference type="InterPro" id="IPR050997">
    <property type="entry name" value="MAPEG"/>
</dbReference>
<protein>
    <recommendedName>
        <fullName evidence="10">Microsomal glutathione S-transferase 2</fullName>
    </recommendedName>
</protein>
<evidence type="ECO:0000256" key="6">
    <source>
        <dbReference type="ARBA" id="ARBA00023136"/>
    </source>
</evidence>
<dbReference type="STRING" id="48701.ENSPMEP00000022961"/>
<dbReference type="GO" id="GO:0005789">
    <property type="term" value="C:endoplasmic reticulum membrane"/>
    <property type="evidence" value="ECO:0007669"/>
    <property type="project" value="UniProtKB-SubCell"/>
</dbReference>
<organism evidence="8 9">
    <name type="scientific">Poecilia mexicana</name>
    <dbReference type="NCBI Taxonomy" id="48701"/>
    <lineage>
        <taxon>Eukaryota</taxon>
        <taxon>Metazoa</taxon>
        <taxon>Chordata</taxon>
        <taxon>Craniata</taxon>
        <taxon>Vertebrata</taxon>
        <taxon>Euteleostomi</taxon>
        <taxon>Actinopterygii</taxon>
        <taxon>Neopterygii</taxon>
        <taxon>Teleostei</taxon>
        <taxon>Neoteleostei</taxon>
        <taxon>Acanthomorphata</taxon>
        <taxon>Ovalentaria</taxon>
        <taxon>Atherinomorphae</taxon>
        <taxon>Cyprinodontiformes</taxon>
        <taxon>Poeciliidae</taxon>
        <taxon>Poeciliinae</taxon>
        <taxon>Poecilia</taxon>
    </lineage>
</organism>
<evidence type="ECO:0008006" key="10">
    <source>
        <dbReference type="Google" id="ProtNLM"/>
    </source>
</evidence>
<dbReference type="GO" id="GO:0004464">
    <property type="term" value="F:leukotriene-C4 synthase activity"/>
    <property type="evidence" value="ECO:0007669"/>
    <property type="project" value="TreeGrafter"/>
</dbReference>
<dbReference type="PRINTS" id="PR00488">
    <property type="entry name" value="5LPOXGNASEAP"/>
</dbReference>
<evidence type="ECO:0000256" key="4">
    <source>
        <dbReference type="ARBA" id="ARBA00022824"/>
    </source>
</evidence>
<dbReference type="InterPro" id="IPR001129">
    <property type="entry name" value="Membr-assoc_MAPEG"/>
</dbReference>
<evidence type="ECO:0000256" key="3">
    <source>
        <dbReference type="ARBA" id="ARBA00022751"/>
    </source>
</evidence>
<reference evidence="8" key="2">
    <citation type="submission" date="2025-09" db="UniProtKB">
        <authorList>
            <consortium name="Ensembl"/>
        </authorList>
    </citation>
    <scope>IDENTIFICATION</scope>
</reference>
<dbReference type="PANTHER" id="PTHR10250:SF13">
    <property type="entry name" value="MICROSOMAL GLUTATHIONE S-TRANSFERASE 2"/>
    <property type="match status" value="1"/>
</dbReference>
<dbReference type="GO" id="GO:0005635">
    <property type="term" value="C:nuclear envelope"/>
    <property type="evidence" value="ECO:0007669"/>
    <property type="project" value="TreeGrafter"/>
</dbReference>
<dbReference type="GO" id="GO:0019370">
    <property type="term" value="P:leukotriene biosynthetic process"/>
    <property type="evidence" value="ECO:0007669"/>
    <property type="project" value="UniProtKB-KW"/>
</dbReference>
<comment type="subcellular location">
    <subcellularLocation>
        <location evidence="1">Endoplasmic reticulum membrane</location>
        <topology evidence="1">Multi-pass membrane protein</topology>
    </subcellularLocation>
</comment>
<evidence type="ECO:0000256" key="1">
    <source>
        <dbReference type="ARBA" id="ARBA00004477"/>
    </source>
</evidence>
<keyword evidence="5 7" id="KW-1133">Transmembrane helix</keyword>
<dbReference type="InterPro" id="IPR001446">
    <property type="entry name" value="5_LipOase_AP"/>
</dbReference>
<sequence length="136" mass="15383">PLLMAHKILPPAVSGPPEFEQTFRAHQNCVEFYPLFLVTLWTCGMFFSEVLAAATGLVYMAARQLYFNGYTQSTKKRLPTLIICPKNKACTALRRAHRLQVSGRFLIFKKSAMPILILASVNFFLSEMLLNIAKSR</sequence>
<dbReference type="AlphaFoldDB" id="A0A3B3Y6I5"/>
<keyword evidence="3" id="KW-0434">Leukotriene biosynthesis</keyword>
<dbReference type="GO" id="GO:0004602">
    <property type="term" value="F:glutathione peroxidase activity"/>
    <property type="evidence" value="ECO:0007669"/>
    <property type="project" value="TreeGrafter"/>
</dbReference>
<reference evidence="8" key="1">
    <citation type="submission" date="2025-08" db="UniProtKB">
        <authorList>
            <consortium name="Ensembl"/>
        </authorList>
    </citation>
    <scope>IDENTIFICATION</scope>
</reference>
<dbReference type="GO" id="GO:0004364">
    <property type="term" value="F:glutathione transferase activity"/>
    <property type="evidence" value="ECO:0007669"/>
    <property type="project" value="TreeGrafter"/>
</dbReference>
<feature type="transmembrane region" description="Helical" evidence="7">
    <location>
        <begin position="112"/>
        <end position="133"/>
    </location>
</feature>
<dbReference type="SUPFAM" id="SSF161084">
    <property type="entry name" value="MAPEG domain-like"/>
    <property type="match status" value="1"/>
</dbReference>
<evidence type="ECO:0000256" key="2">
    <source>
        <dbReference type="ARBA" id="ARBA00022692"/>
    </source>
</evidence>
<proteinExistence type="predicted"/>
<keyword evidence="4" id="KW-0256">Endoplasmic reticulum</keyword>
<dbReference type="GO" id="GO:0008047">
    <property type="term" value="F:enzyme activator activity"/>
    <property type="evidence" value="ECO:0007669"/>
    <property type="project" value="InterPro"/>
</dbReference>
<keyword evidence="2 7" id="KW-0812">Transmembrane</keyword>
<dbReference type="InterPro" id="IPR023352">
    <property type="entry name" value="MAPEG-like_dom_sf"/>
</dbReference>
<keyword evidence="9" id="KW-1185">Reference proteome</keyword>
<evidence type="ECO:0000256" key="5">
    <source>
        <dbReference type="ARBA" id="ARBA00022989"/>
    </source>
</evidence>
<accession>A0A3B3Y6I5</accession>
<name>A0A3B3Y6I5_9TELE</name>